<keyword evidence="1" id="KW-0812">Transmembrane</keyword>
<evidence type="ECO:0000313" key="2">
    <source>
        <dbReference type="EMBL" id="OQS55354.1"/>
    </source>
</evidence>
<sequence length="166" mass="19506">MFLELFYDFIRGVTLLDSTFKDQIKDQKGVKSVKTEKLSADQMISKELKDVHPEVLKNITKNLKSSNVDRNKYRDLFLIKKRIINDNGVKITEFDITERIIPKQPTIFNLFSTNVYFKFLFFAISFCLSALVITTTMKMYQSIIKLSYIKRITKNAEIQQIQQMEV</sequence>
<feature type="transmembrane region" description="Helical" evidence="1">
    <location>
        <begin position="115"/>
        <end position="137"/>
    </location>
</feature>
<organism evidence="2 3">
    <name type="scientific">Ecytonucleospora hepatopenaei</name>
    <dbReference type="NCBI Taxonomy" id="646526"/>
    <lineage>
        <taxon>Eukaryota</taxon>
        <taxon>Fungi</taxon>
        <taxon>Fungi incertae sedis</taxon>
        <taxon>Microsporidia</taxon>
        <taxon>Enterocytozoonidae</taxon>
        <taxon>Ecytonucleospora</taxon>
    </lineage>
</organism>
<accession>A0A1W0E7W3</accession>
<name>A0A1W0E7W3_9MICR</name>
<keyword evidence="1" id="KW-1133">Transmembrane helix</keyword>
<comment type="caution">
    <text evidence="2">The sequence shown here is derived from an EMBL/GenBank/DDBJ whole genome shotgun (WGS) entry which is preliminary data.</text>
</comment>
<protein>
    <submittedName>
        <fullName evidence="2">Uncharacterized protein</fullName>
    </submittedName>
</protein>
<proteinExistence type="predicted"/>
<keyword evidence="1" id="KW-0472">Membrane</keyword>
<dbReference type="VEuPathDB" id="MicrosporidiaDB:EHP00_1657"/>
<dbReference type="EMBL" id="MNPJ01000010">
    <property type="protein sequence ID" value="OQS55354.1"/>
    <property type="molecule type" value="Genomic_DNA"/>
</dbReference>
<gene>
    <name evidence="2" type="ORF">EHP00_1657</name>
</gene>
<evidence type="ECO:0000256" key="1">
    <source>
        <dbReference type="SAM" id="Phobius"/>
    </source>
</evidence>
<reference evidence="2 3" key="1">
    <citation type="journal article" date="2017" name="Environ. Microbiol.">
        <title>Decay of the glycolytic pathway and adaptation to intranuclear parasitism within Enterocytozoonidae microsporidia.</title>
        <authorList>
            <person name="Wiredu Boakye D."/>
            <person name="Jaroenlak P."/>
            <person name="Prachumwat A."/>
            <person name="Williams T.A."/>
            <person name="Bateman K.S."/>
            <person name="Itsathitphaisarn O."/>
            <person name="Sritunyalucksana K."/>
            <person name="Paszkiewicz K.H."/>
            <person name="Moore K.A."/>
            <person name="Stentiford G.D."/>
            <person name="Williams B.A."/>
        </authorList>
    </citation>
    <scope>NUCLEOTIDE SEQUENCE [LARGE SCALE GENOMIC DNA]</scope>
    <source>
        <strain evidence="2 3">TH1</strain>
    </source>
</reference>
<dbReference type="Proteomes" id="UP000192758">
    <property type="component" value="Unassembled WGS sequence"/>
</dbReference>
<keyword evidence="3" id="KW-1185">Reference proteome</keyword>
<evidence type="ECO:0000313" key="3">
    <source>
        <dbReference type="Proteomes" id="UP000192758"/>
    </source>
</evidence>
<dbReference type="AlphaFoldDB" id="A0A1W0E7W3"/>
<dbReference type="OrthoDB" id="2189356at2759"/>